<keyword evidence="3 7" id="KW-0812">Transmembrane</keyword>
<dbReference type="SUPFAM" id="SSF144091">
    <property type="entry name" value="Rhomboid-like"/>
    <property type="match status" value="1"/>
</dbReference>
<reference evidence="8 9" key="1">
    <citation type="submission" date="2020-01" db="EMBL/GenBank/DDBJ databases">
        <authorList>
            <person name="Gupta K D."/>
        </authorList>
    </citation>
    <scope>NUCLEOTIDE SEQUENCE [LARGE SCALE GENOMIC DNA]</scope>
</reference>
<protein>
    <recommendedName>
        <fullName evidence="7">Derlin</fullName>
    </recommendedName>
</protein>
<evidence type="ECO:0000256" key="5">
    <source>
        <dbReference type="ARBA" id="ARBA00022989"/>
    </source>
</evidence>
<keyword evidence="5 7" id="KW-1133">Transmembrane helix</keyword>
<evidence type="ECO:0000256" key="7">
    <source>
        <dbReference type="RuleBase" id="RU363059"/>
    </source>
</evidence>
<dbReference type="Pfam" id="PF04511">
    <property type="entry name" value="DER1"/>
    <property type="match status" value="1"/>
</dbReference>
<evidence type="ECO:0000313" key="8">
    <source>
        <dbReference type="EMBL" id="CAA7268529.1"/>
    </source>
</evidence>
<evidence type="ECO:0000256" key="1">
    <source>
        <dbReference type="ARBA" id="ARBA00004477"/>
    </source>
</evidence>
<sequence>MDEIRKIPPVTRVLVGSSLAVTVGAILKFVNPYHVLFSPELVFSRKLQLWRLYSSFFLGSGGLQYIFELVMLYQTANDLESRSYAHRSSDLAWQLLWSSAAIVGITWPLRPVIFTRAFLVNLVYLYAALAPPGTTTSIMGLLTIPIAYYPYVLIGFDLLLAGPQAAALSVAGAIVGHGWWWGVWGGGLGSQGVLAQRARAPEWLRRLMGETGPRARVGRRRGWRGVGFMLRRRG</sequence>
<comment type="similarity">
    <text evidence="2 7">Belongs to the derlin family.</text>
</comment>
<dbReference type="AlphaFoldDB" id="A0A8S0VTF6"/>
<evidence type="ECO:0000313" key="9">
    <source>
        <dbReference type="Proteomes" id="UP000467700"/>
    </source>
</evidence>
<keyword evidence="4 7" id="KW-0256">Endoplasmic reticulum</keyword>
<keyword evidence="9" id="KW-1185">Reference proteome</keyword>
<comment type="caution">
    <text evidence="8">The sequence shown here is derived from an EMBL/GenBank/DDBJ whole genome shotgun (WGS) entry which is preliminary data.</text>
</comment>
<proteinExistence type="inferred from homology"/>
<name>A0A8S0VTF6_CYCAE</name>
<dbReference type="EMBL" id="CACVBS010000068">
    <property type="protein sequence ID" value="CAA7268529.1"/>
    <property type="molecule type" value="Genomic_DNA"/>
</dbReference>
<evidence type="ECO:0000256" key="4">
    <source>
        <dbReference type="ARBA" id="ARBA00022824"/>
    </source>
</evidence>
<dbReference type="InterPro" id="IPR035952">
    <property type="entry name" value="Rhomboid-like_sf"/>
</dbReference>
<comment type="function">
    <text evidence="7">May be involved in the degradation of misfolded endoplasmic reticulum (ER) luminal proteins.</text>
</comment>
<dbReference type="GO" id="GO:0005789">
    <property type="term" value="C:endoplasmic reticulum membrane"/>
    <property type="evidence" value="ECO:0007669"/>
    <property type="project" value="UniProtKB-SubCell"/>
</dbReference>
<keyword evidence="6 7" id="KW-0472">Membrane</keyword>
<organism evidence="8 9">
    <name type="scientific">Cyclocybe aegerita</name>
    <name type="common">Black poplar mushroom</name>
    <name type="synonym">Agrocybe aegerita</name>
    <dbReference type="NCBI Taxonomy" id="1973307"/>
    <lineage>
        <taxon>Eukaryota</taxon>
        <taxon>Fungi</taxon>
        <taxon>Dikarya</taxon>
        <taxon>Basidiomycota</taxon>
        <taxon>Agaricomycotina</taxon>
        <taxon>Agaricomycetes</taxon>
        <taxon>Agaricomycetidae</taxon>
        <taxon>Agaricales</taxon>
        <taxon>Agaricineae</taxon>
        <taxon>Bolbitiaceae</taxon>
        <taxon>Cyclocybe</taxon>
    </lineage>
</organism>
<feature type="transmembrane region" description="Helical" evidence="7">
    <location>
        <begin position="12"/>
        <end position="30"/>
    </location>
</feature>
<feature type="transmembrane region" description="Helical" evidence="7">
    <location>
        <begin position="91"/>
        <end position="109"/>
    </location>
</feature>
<dbReference type="InterPro" id="IPR007599">
    <property type="entry name" value="DER1"/>
</dbReference>
<dbReference type="PANTHER" id="PTHR11009">
    <property type="entry name" value="DER1-LIKE PROTEIN, DERLIN"/>
    <property type="match status" value="1"/>
</dbReference>
<dbReference type="GO" id="GO:0006950">
    <property type="term" value="P:response to stress"/>
    <property type="evidence" value="ECO:0007669"/>
    <property type="project" value="UniProtKB-ARBA"/>
</dbReference>
<dbReference type="Proteomes" id="UP000467700">
    <property type="component" value="Unassembled WGS sequence"/>
</dbReference>
<gene>
    <name evidence="8" type="ORF">AAE3_LOCUS10677</name>
</gene>
<feature type="transmembrane region" description="Helical" evidence="7">
    <location>
        <begin position="50"/>
        <end position="70"/>
    </location>
</feature>
<accession>A0A8S0VTF6</accession>
<feature type="transmembrane region" description="Helical" evidence="7">
    <location>
        <begin position="158"/>
        <end position="180"/>
    </location>
</feature>
<evidence type="ECO:0000256" key="6">
    <source>
        <dbReference type="ARBA" id="ARBA00023136"/>
    </source>
</evidence>
<evidence type="ECO:0000256" key="3">
    <source>
        <dbReference type="ARBA" id="ARBA00022692"/>
    </source>
</evidence>
<feature type="transmembrane region" description="Helical" evidence="7">
    <location>
        <begin position="129"/>
        <end position="151"/>
    </location>
</feature>
<comment type="subcellular location">
    <subcellularLocation>
        <location evidence="1 7">Endoplasmic reticulum membrane</location>
        <topology evidence="1 7">Multi-pass membrane protein</topology>
    </subcellularLocation>
</comment>
<evidence type="ECO:0000256" key="2">
    <source>
        <dbReference type="ARBA" id="ARBA00008917"/>
    </source>
</evidence>
<dbReference type="OrthoDB" id="1716531at2759"/>